<proteinExistence type="predicted"/>
<dbReference type="EMBL" id="BKCP01004827">
    <property type="protein sequence ID" value="GER33940.1"/>
    <property type="molecule type" value="Genomic_DNA"/>
</dbReference>
<dbReference type="Proteomes" id="UP000325081">
    <property type="component" value="Unassembled WGS sequence"/>
</dbReference>
<accession>A0A5A7PMF2</accession>
<evidence type="ECO:0000313" key="1">
    <source>
        <dbReference type="EMBL" id="GER33940.1"/>
    </source>
</evidence>
<sequence length="178" mass="18472">MAAAALARVYGLTTTTSDPQQPLNSASEGACCVVRGVVKLHARSHVSHHGRVCSATTRVASPGLAPKAREIRLKSSKGLNANGLGLGDSVYPQVALPRCGLFAFAEKDSTSLLAKVACDDYGSVVLATHVKLSARNDLLRVGRLLTAAHSAIGLGLSAAAVGLRYADVRTCDRKKPKG</sequence>
<comment type="caution">
    <text evidence="1">The sequence shown here is derived from an EMBL/GenBank/DDBJ whole genome shotgun (WGS) entry which is preliminary data.</text>
</comment>
<gene>
    <name evidence="1" type="ORF">STAS_10120</name>
</gene>
<reference evidence="2" key="1">
    <citation type="journal article" date="2019" name="Curr. Biol.">
        <title>Genome Sequence of Striga asiatica Provides Insight into the Evolution of Plant Parasitism.</title>
        <authorList>
            <person name="Yoshida S."/>
            <person name="Kim S."/>
            <person name="Wafula E.K."/>
            <person name="Tanskanen J."/>
            <person name="Kim Y.M."/>
            <person name="Honaas L."/>
            <person name="Yang Z."/>
            <person name="Spallek T."/>
            <person name="Conn C.E."/>
            <person name="Ichihashi Y."/>
            <person name="Cheong K."/>
            <person name="Cui S."/>
            <person name="Der J.P."/>
            <person name="Gundlach H."/>
            <person name="Jiao Y."/>
            <person name="Hori C."/>
            <person name="Ishida J.K."/>
            <person name="Kasahara H."/>
            <person name="Kiba T."/>
            <person name="Kim M.S."/>
            <person name="Koo N."/>
            <person name="Laohavisit A."/>
            <person name="Lee Y.H."/>
            <person name="Lumba S."/>
            <person name="McCourt P."/>
            <person name="Mortimer J.C."/>
            <person name="Mutuku J.M."/>
            <person name="Nomura T."/>
            <person name="Sasaki-Sekimoto Y."/>
            <person name="Seto Y."/>
            <person name="Wang Y."/>
            <person name="Wakatake T."/>
            <person name="Sakakibara H."/>
            <person name="Demura T."/>
            <person name="Yamaguchi S."/>
            <person name="Yoneyama K."/>
            <person name="Manabe R.I."/>
            <person name="Nelson D.C."/>
            <person name="Schulman A.H."/>
            <person name="Timko M.P."/>
            <person name="dePamphilis C.W."/>
            <person name="Choi D."/>
            <person name="Shirasu K."/>
        </authorList>
    </citation>
    <scope>NUCLEOTIDE SEQUENCE [LARGE SCALE GENOMIC DNA]</scope>
    <source>
        <strain evidence="2">cv. UVA1</strain>
    </source>
</reference>
<protein>
    <submittedName>
        <fullName evidence="1">F-box/RNI-like/FBD-like domains-containing protein</fullName>
    </submittedName>
</protein>
<keyword evidence="2" id="KW-1185">Reference proteome</keyword>
<organism evidence="1 2">
    <name type="scientific">Striga asiatica</name>
    <name type="common">Asiatic witchweed</name>
    <name type="synonym">Buchnera asiatica</name>
    <dbReference type="NCBI Taxonomy" id="4170"/>
    <lineage>
        <taxon>Eukaryota</taxon>
        <taxon>Viridiplantae</taxon>
        <taxon>Streptophyta</taxon>
        <taxon>Embryophyta</taxon>
        <taxon>Tracheophyta</taxon>
        <taxon>Spermatophyta</taxon>
        <taxon>Magnoliopsida</taxon>
        <taxon>eudicotyledons</taxon>
        <taxon>Gunneridae</taxon>
        <taxon>Pentapetalae</taxon>
        <taxon>asterids</taxon>
        <taxon>lamiids</taxon>
        <taxon>Lamiales</taxon>
        <taxon>Orobanchaceae</taxon>
        <taxon>Buchnereae</taxon>
        <taxon>Striga</taxon>
    </lineage>
</organism>
<name>A0A5A7PMF2_STRAF</name>
<dbReference type="AlphaFoldDB" id="A0A5A7PMF2"/>
<evidence type="ECO:0000313" key="2">
    <source>
        <dbReference type="Proteomes" id="UP000325081"/>
    </source>
</evidence>